<dbReference type="EMBL" id="DACUGV010000001">
    <property type="protein sequence ID" value="HAT7591308.1"/>
    <property type="molecule type" value="Genomic_DNA"/>
</dbReference>
<dbReference type="Pfam" id="PF05974">
    <property type="entry name" value="DUF892"/>
    <property type="match status" value="1"/>
</dbReference>
<accession>A0A5P2MA41</accession>
<dbReference type="InterPro" id="IPR009078">
    <property type="entry name" value="Ferritin-like_SF"/>
</dbReference>
<name>A0A5P2MA41_9ENTR</name>
<sequence>MNHLEHYHDWLRDAHAMEKQAESMLESMASRIDNYPDLRARIEQHINETKRQITLLEEILDRNDISRSVLKDSMSKMAAFGQSIGGMFPSDEIVKGAISGYVFEQFEIACYTSLLAAAKKVGDTASIPAIETILAEEREMADWLIKHIPQTTEQFLLRSDADGVVAKK</sequence>
<dbReference type="Proteomes" id="UP000867745">
    <property type="component" value="Unassembled WGS sequence"/>
</dbReference>
<dbReference type="SUPFAM" id="SSF47240">
    <property type="entry name" value="Ferritin-like"/>
    <property type="match status" value="1"/>
</dbReference>
<reference evidence="1" key="2">
    <citation type="submission" date="2020-11" db="EMBL/GenBank/DDBJ databases">
        <authorList>
            <consortium name="NCBI Pathogen Detection Project"/>
        </authorList>
    </citation>
    <scope>NUCLEOTIDE SEQUENCE</scope>
    <source>
        <strain evidence="1">RS189</strain>
    </source>
</reference>
<dbReference type="RefSeq" id="WP_038640433.1">
    <property type="nucleotide sequence ID" value="NZ_CABDWX010000001.1"/>
</dbReference>
<dbReference type="Gene3D" id="1.20.1260.10">
    <property type="match status" value="1"/>
</dbReference>
<gene>
    <name evidence="1" type="ORF">JAW44_001015</name>
</gene>
<protein>
    <submittedName>
        <fullName evidence="1">Ferritin-like domain-containing protein</fullName>
    </submittedName>
</protein>
<evidence type="ECO:0000313" key="1">
    <source>
        <dbReference type="EMBL" id="HAT7591308.1"/>
    </source>
</evidence>
<dbReference type="GeneID" id="69431043"/>
<dbReference type="InterPro" id="IPR012347">
    <property type="entry name" value="Ferritin-like"/>
</dbReference>
<dbReference type="InterPro" id="IPR010287">
    <property type="entry name" value="DUF892_YciF-like"/>
</dbReference>
<reference evidence="1" key="1">
    <citation type="journal article" date="2018" name="Genome Biol.">
        <title>SKESA: strategic k-mer extension for scrupulous assemblies.</title>
        <authorList>
            <person name="Souvorov A."/>
            <person name="Agarwala R."/>
            <person name="Lipman D.J."/>
        </authorList>
    </citation>
    <scope>NUCLEOTIDE SEQUENCE</scope>
    <source>
        <strain evidence="1">RS189</strain>
    </source>
</reference>
<comment type="caution">
    <text evidence="1">The sequence shown here is derived from an EMBL/GenBank/DDBJ whole genome shotgun (WGS) entry which is preliminary data.</text>
</comment>
<evidence type="ECO:0000313" key="2">
    <source>
        <dbReference type="Proteomes" id="UP000867745"/>
    </source>
</evidence>
<dbReference type="AlphaFoldDB" id="A0A5P2MA41"/>
<organism evidence="1 2">
    <name type="scientific">Citrobacter werkmanii</name>
    <dbReference type="NCBI Taxonomy" id="67827"/>
    <lineage>
        <taxon>Bacteria</taxon>
        <taxon>Pseudomonadati</taxon>
        <taxon>Pseudomonadota</taxon>
        <taxon>Gammaproteobacteria</taxon>
        <taxon>Enterobacterales</taxon>
        <taxon>Enterobacteriaceae</taxon>
        <taxon>Citrobacter</taxon>
        <taxon>Citrobacter freundii complex</taxon>
    </lineage>
</organism>
<proteinExistence type="predicted"/>